<comment type="caution">
    <text evidence="2">The sequence shown here is derived from an EMBL/GenBank/DDBJ whole genome shotgun (WGS) entry which is preliminary data.</text>
</comment>
<feature type="region of interest" description="Disordered" evidence="1">
    <location>
        <begin position="1155"/>
        <end position="1187"/>
    </location>
</feature>
<evidence type="ECO:0000256" key="1">
    <source>
        <dbReference type="SAM" id="MobiDB-lite"/>
    </source>
</evidence>
<reference evidence="2" key="1">
    <citation type="submission" date="2021-02" db="EMBL/GenBank/DDBJ databases">
        <authorList>
            <person name="Dougan E. K."/>
            <person name="Rhodes N."/>
            <person name="Thang M."/>
            <person name="Chan C."/>
        </authorList>
    </citation>
    <scope>NUCLEOTIDE SEQUENCE</scope>
</reference>
<feature type="compositionally biased region" description="Acidic residues" evidence="1">
    <location>
        <begin position="1128"/>
        <end position="1140"/>
    </location>
</feature>
<dbReference type="InterPro" id="IPR052957">
    <property type="entry name" value="Auxin_embryo_med"/>
</dbReference>
<feature type="region of interest" description="Disordered" evidence="1">
    <location>
        <begin position="1096"/>
        <end position="1140"/>
    </location>
</feature>
<dbReference type="OrthoDB" id="498125at2759"/>
<dbReference type="PANTHER" id="PTHR32387">
    <property type="entry name" value="WU:FJ29H11"/>
    <property type="match status" value="1"/>
</dbReference>
<feature type="region of interest" description="Disordered" evidence="1">
    <location>
        <begin position="88"/>
        <end position="118"/>
    </location>
</feature>
<sequence length="1391" mass="153198">MPGLGIAALIRSSMDRLLQYPAWLLFLRQLCRVAWEDAASSRWDDRAWARRRRRLFECSRTPKGQSHPSCQEFAFFVHRKSSVVPQDLLPTGVEPGSRSEEVQEQPAAGLGSQFDADGESSRADPVFCFLPVRPVGFRFSVHAPWSLTSNREDFHLEDPRNVWLRGVAAEALAEAIGRFGSEPGTNVLALLDSRRVLEPFWRRLLEQAVERIGDAPVIPVVGEMRLYKPSEVLVPPVALVRSPGAMKFIHALPMESWPAATGKRLARLAHNQDVAAEDAQRLLSLRAEPLSAQSVKALVNNETVKALLCQHCRSRSPLGLTQVCELLSALLGAAQRESEEVPMFSDAEPRGQESLLDMITQIQQMQVIPLDEGSGAISMTSLAEGDIHLPGSGTWCPGLDQATASTLLAHANVRVLDNLSWNALPSSGQKLLRQLGIREAVLSEVAAAVVRVHALILAESVAIDSFSGTFAKATCEGGEEAMHMLFALAELAVLWAGLDVVRAASQRVAWRESNVSTQLELLLARLVKVAFFETLESSDVLNSILVRSRLPASYGFVVRVLCFFQPSWVRLPDELLRLFDRNDREHMGEEQDVEEASEVRSQSKNHDVQESWFLVSGSWKSELKHTRQQSPGFDIKTFESALELRTPSMVPRCPLVNFLTPESLLRNGGFDSATTATCWAKSLKNMMSSGRTSVVMASDQAPTPDHLVQPGIENLAVDRVAATWAALETAARVFRDNHGWLPDLEAQNLEEAQSFNGMVWFTRFRQLPINQVPAIVSTPTSGVGPLSQWAVSDVLSEHLTESHIFLQAKLDWLTWIRCTPDFENLAVALRFWVEKEPPAMCTPKALVSALLQRAIAERPADSLLAILRNHIFIPGKGKIGAQQAVWSAGDADVDFARKVCELAGTSMLEEIYGPSLRCWFCDFLSVRESPGMLQLLPALQRLLPSNAGGEGQALKPSLGFLRRLYAEIMLQLEEHIRDSVVPDSRLKRRRTEEGETGANSLIHTVETQFQSRRLIILPQTRNRPWKFLASSQAYWSVGEELSELPCSQFALKNFYGVQVKARSEECEAGIEMIDLKDFFVKVLGVKEVLTREEIARRLQPPERPSRPQVRSSHPQAADANMDPGSDSGSEELEAEEGHEDDGALDLEDLLGDEAGALSILPPGTARGGRRGDASRRSAQAPQVHDTDVDAAAMRSHVARCCQRTRSAQPAEVLYSGPRAAQPRTATEEVSLRRMSWSHRGTSLYVCGPPSLMGSAEALQELGISIAGRQATVPRGSLLPSAGLQTRFAAFVDAVLLPLASFFQVPIASLAAAVGPGIGRGRNLHGLLCFHLPDGAAVTRHADLCRWFCEMCRLLASGETEGDFSAAEVSSALTAEHMPRFLQFQASLRRRR</sequence>
<organism evidence="2 3">
    <name type="scientific">Symbiodinium pilosum</name>
    <name type="common">Dinoflagellate</name>
    <dbReference type="NCBI Taxonomy" id="2952"/>
    <lineage>
        <taxon>Eukaryota</taxon>
        <taxon>Sar</taxon>
        <taxon>Alveolata</taxon>
        <taxon>Dinophyceae</taxon>
        <taxon>Suessiales</taxon>
        <taxon>Symbiodiniaceae</taxon>
        <taxon>Symbiodinium</taxon>
    </lineage>
</organism>
<proteinExistence type="predicted"/>
<gene>
    <name evidence="2" type="primary">ARP</name>
    <name evidence="2" type="ORF">SPIL2461_LOCUS19071</name>
</gene>
<evidence type="ECO:0000313" key="3">
    <source>
        <dbReference type="Proteomes" id="UP000649617"/>
    </source>
</evidence>
<dbReference type="EMBL" id="CAJNIZ010044270">
    <property type="protein sequence ID" value="CAE7683484.1"/>
    <property type="molecule type" value="Genomic_DNA"/>
</dbReference>
<dbReference type="Proteomes" id="UP000649617">
    <property type="component" value="Unassembled WGS sequence"/>
</dbReference>
<feature type="compositionally biased region" description="Basic and acidic residues" evidence="1">
    <location>
        <begin position="1096"/>
        <end position="1105"/>
    </location>
</feature>
<keyword evidence="3" id="KW-1185">Reference proteome</keyword>
<accession>A0A812WKI9</accession>
<evidence type="ECO:0000313" key="2">
    <source>
        <dbReference type="EMBL" id="CAE7683484.1"/>
    </source>
</evidence>
<name>A0A812WKI9_SYMPI</name>
<dbReference type="PANTHER" id="PTHR32387:SF0">
    <property type="entry name" value="PROTEIN NO VEIN"/>
    <property type="match status" value="1"/>
</dbReference>
<protein>
    <submittedName>
        <fullName evidence="2">ARP protein</fullName>
    </submittedName>
</protein>